<evidence type="ECO:0000256" key="1">
    <source>
        <dbReference type="SAM" id="MobiDB-lite"/>
    </source>
</evidence>
<dbReference type="eggNOG" id="COG1073">
    <property type="taxonomic scope" value="Bacteria"/>
</dbReference>
<keyword evidence="2" id="KW-0732">Signal</keyword>
<dbReference type="Pfam" id="PF12697">
    <property type="entry name" value="Abhydrolase_6"/>
    <property type="match status" value="1"/>
</dbReference>
<dbReference type="GO" id="GO:0052689">
    <property type="term" value="F:carboxylic ester hydrolase activity"/>
    <property type="evidence" value="ECO:0007669"/>
    <property type="project" value="TreeGrafter"/>
</dbReference>
<name>A9FBZ1_SORC5</name>
<dbReference type="Gene3D" id="3.40.50.1820">
    <property type="entry name" value="alpha/beta hydrolase"/>
    <property type="match status" value="1"/>
</dbReference>
<dbReference type="RefSeq" id="WP_012234085.1">
    <property type="nucleotide sequence ID" value="NC_010162.1"/>
</dbReference>
<dbReference type="PANTHER" id="PTHR43265">
    <property type="entry name" value="ESTERASE ESTD"/>
    <property type="match status" value="1"/>
</dbReference>
<dbReference type="HOGENOM" id="CLU_033707_1_0_7"/>
<evidence type="ECO:0000313" key="4">
    <source>
        <dbReference type="EMBL" id="CAN91608.1"/>
    </source>
</evidence>
<proteinExistence type="predicted"/>
<gene>
    <name evidence="4" type="ordered locus">sce1450</name>
</gene>
<sequence>MSLRSVLVVPARRAALAVSCAAALASSPLCAGCGAGERASSAGGSGALPDDTDVPGTETPTTPNAPECPAAVSARTTIENARGTLVGTLVVPAGCGPFPAVVIIPGSGPTDRDGNQVAAGIEPDTYRLLAEGLRDRGIASIRYDKAGIGASVSAAPRTEQEMLFEMGADDAGLWVKKLRADGRFATITVVGHSEGSLLGMLVARETEIDGFVSIAGAGRPIGDVLRDQLERLPDEDRERANAILDQLEAGELVTDIPQSQVFMSLFRPSVQPFVISWMKHDPAVELAAVTAPILLLQGTTDLQTKVEDAERLAGARPDATLVIVEGMSHTLKEATLSNASQADAYTDPSLPVVPRVFEAIEALIREE</sequence>
<evidence type="ECO:0000259" key="3">
    <source>
        <dbReference type="Pfam" id="PF12697"/>
    </source>
</evidence>
<dbReference type="EMBL" id="AM746676">
    <property type="protein sequence ID" value="CAN91608.1"/>
    <property type="molecule type" value="Genomic_DNA"/>
</dbReference>
<reference evidence="4 5" key="1">
    <citation type="journal article" date="2007" name="Nat. Biotechnol.">
        <title>Complete genome sequence of the myxobacterium Sorangium cellulosum.</title>
        <authorList>
            <person name="Schneiker S."/>
            <person name="Perlova O."/>
            <person name="Kaiser O."/>
            <person name="Gerth K."/>
            <person name="Alici A."/>
            <person name="Altmeyer M.O."/>
            <person name="Bartels D."/>
            <person name="Bekel T."/>
            <person name="Beyer S."/>
            <person name="Bode E."/>
            <person name="Bode H.B."/>
            <person name="Bolten C.J."/>
            <person name="Choudhuri J.V."/>
            <person name="Doss S."/>
            <person name="Elnakady Y.A."/>
            <person name="Frank B."/>
            <person name="Gaigalat L."/>
            <person name="Goesmann A."/>
            <person name="Groeger C."/>
            <person name="Gross F."/>
            <person name="Jelsbak L."/>
            <person name="Jelsbak L."/>
            <person name="Kalinowski J."/>
            <person name="Kegler C."/>
            <person name="Knauber T."/>
            <person name="Konietzny S."/>
            <person name="Kopp M."/>
            <person name="Krause L."/>
            <person name="Krug D."/>
            <person name="Linke B."/>
            <person name="Mahmud T."/>
            <person name="Martinez-Arias R."/>
            <person name="McHardy A.C."/>
            <person name="Merai M."/>
            <person name="Meyer F."/>
            <person name="Mormann S."/>
            <person name="Munoz-Dorado J."/>
            <person name="Perez J."/>
            <person name="Pradella S."/>
            <person name="Rachid S."/>
            <person name="Raddatz G."/>
            <person name="Rosenau F."/>
            <person name="Rueckert C."/>
            <person name="Sasse F."/>
            <person name="Scharfe M."/>
            <person name="Schuster S.C."/>
            <person name="Suen G."/>
            <person name="Treuner-Lange A."/>
            <person name="Velicer G.J."/>
            <person name="Vorholter F.-J."/>
            <person name="Weissman K.J."/>
            <person name="Welch R.D."/>
            <person name="Wenzel S.C."/>
            <person name="Whitworth D.E."/>
            <person name="Wilhelm S."/>
            <person name="Wittmann C."/>
            <person name="Bloecker H."/>
            <person name="Puehler A."/>
            <person name="Mueller R."/>
        </authorList>
    </citation>
    <scope>NUCLEOTIDE SEQUENCE [LARGE SCALE GENOMIC DNA]</scope>
    <source>
        <strain evidence="5">So ce56</strain>
    </source>
</reference>
<dbReference type="InterPro" id="IPR029058">
    <property type="entry name" value="AB_hydrolase_fold"/>
</dbReference>
<accession>A9FBZ1</accession>
<dbReference type="BioCyc" id="SCEL448385:SCE_RS07500-MONOMER"/>
<feature type="chain" id="PRO_5002738419" description="AB hydrolase-1 domain-containing protein" evidence="2">
    <location>
        <begin position="32"/>
        <end position="367"/>
    </location>
</feature>
<feature type="signal peptide" evidence="2">
    <location>
        <begin position="1"/>
        <end position="31"/>
    </location>
</feature>
<evidence type="ECO:0000256" key="2">
    <source>
        <dbReference type="SAM" id="SignalP"/>
    </source>
</evidence>
<dbReference type="InterPro" id="IPR053145">
    <property type="entry name" value="AB_hydrolase_Est10"/>
</dbReference>
<feature type="domain" description="AB hydrolase-1" evidence="3">
    <location>
        <begin position="101"/>
        <end position="329"/>
    </location>
</feature>
<protein>
    <recommendedName>
        <fullName evidence="3">AB hydrolase-1 domain-containing protein</fullName>
    </recommendedName>
</protein>
<dbReference type="STRING" id="448385.sce1450"/>
<organism evidence="4 5">
    <name type="scientific">Sorangium cellulosum (strain So ce56)</name>
    <name type="common">Polyangium cellulosum (strain So ce56)</name>
    <dbReference type="NCBI Taxonomy" id="448385"/>
    <lineage>
        <taxon>Bacteria</taxon>
        <taxon>Pseudomonadati</taxon>
        <taxon>Myxococcota</taxon>
        <taxon>Polyangia</taxon>
        <taxon>Polyangiales</taxon>
        <taxon>Polyangiaceae</taxon>
        <taxon>Sorangium</taxon>
    </lineage>
</organism>
<dbReference type="InterPro" id="IPR000073">
    <property type="entry name" value="AB_hydrolase_1"/>
</dbReference>
<dbReference type="AlphaFoldDB" id="A9FBZ1"/>
<dbReference type="Proteomes" id="UP000002139">
    <property type="component" value="Chromosome"/>
</dbReference>
<dbReference type="KEGG" id="scl:sce1450"/>
<dbReference type="PANTHER" id="PTHR43265:SF1">
    <property type="entry name" value="ESTERASE ESTD"/>
    <property type="match status" value="1"/>
</dbReference>
<evidence type="ECO:0000313" key="5">
    <source>
        <dbReference type="Proteomes" id="UP000002139"/>
    </source>
</evidence>
<feature type="region of interest" description="Disordered" evidence="1">
    <location>
        <begin position="41"/>
        <end position="68"/>
    </location>
</feature>
<dbReference type="SUPFAM" id="SSF53474">
    <property type="entry name" value="alpha/beta-Hydrolases"/>
    <property type="match status" value="1"/>
</dbReference>
<keyword evidence="5" id="KW-1185">Reference proteome</keyword>